<keyword evidence="2" id="KW-0547">Nucleotide-binding</keyword>
<dbReference type="SUPFAM" id="SSF52540">
    <property type="entry name" value="P-loop containing nucleoside triphosphate hydrolases"/>
    <property type="match status" value="1"/>
</dbReference>
<organism evidence="8 9">
    <name type="scientific">Fusarium kuroshium</name>
    <dbReference type="NCBI Taxonomy" id="2010991"/>
    <lineage>
        <taxon>Eukaryota</taxon>
        <taxon>Fungi</taxon>
        <taxon>Dikarya</taxon>
        <taxon>Ascomycota</taxon>
        <taxon>Pezizomycotina</taxon>
        <taxon>Sordariomycetes</taxon>
        <taxon>Hypocreomycetidae</taxon>
        <taxon>Hypocreales</taxon>
        <taxon>Nectriaceae</taxon>
        <taxon>Fusarium</taxon>
        <taxon>Fusarium solani species complex</taxon>
    </lineage>
</organism>
<keyword evidence="4" id="KW-0067">ATP-binding</keyword>
<feature type="domain" description="AAA+ ATPase" evidence="7">
    <location>
        <begin position="517"/>
        <end position="652"/>
    </location>
</feature>
<dbReference type="InterPro" id="IPR003959">
    <property type="entry name" value="ATPase_AAA_core"/>
</dbReference>
<evidence type="ECO:0000313" key="9">
    <source>
        <dbReference type="Proteomes" id="UP000277212"/>
    </source>
</evidence>
<dbReference type="EMBL" id="NKUJ01000289">
    <property type="protein sequence ID" value="RMJ08401.1"/>
    <property type="molecule type" value="Genomic_DNA"/>
</dbReference>
<comment type="subcellular location">
    <subcellularLocation>
        <location evidence="1">Mitochondrion outer membrane</location>
        <topology evidence="1">Single-pass membrane protein</topology>
    </subcellularLocation>
</comment>
<evidence type="ECO:0000256" key="2">
    <source>
        <dbReference type="ARBA" id="ARBA00022741"/>
    </source>
</evidence>
<dbReference type="AlphaFoldDB" id="A0A3M2RSV8"/>
<protein>
    <recommendedName>
        <fullName evidence="7">AAA+ ATPase domain-containing protein</fullName>
    </recommendedName>
</protein>
<gene>
    <name evidence="8" type="ORF">CDV36_011985</name>
</gene>
<dbReference type="GO" id="GO:0016887">
    <property type="term" value="F:ATP hydrolysis activity"/>
    <property type="evidence" value="ECO:0007669"/>
    <property type="project" value="InterPro"/>
</dbReference>
<dbReference type="PANTHER" id="PTHR45644:SF56">
    <property type="entry name" value="AAA ATPASE, PUTATIVE (AFU_ORTHOLOGUE AFUA_2G12920)-RELATED"/>
    <property type="match status" value="1"/>
</dbReference>
<reference evidence="8 9" key="1">
    <citation type="submission" date="2017-06" db="EMBL/GenBank/DDBJ databases">
        <title>Comparative genomic analysis of Ambrosia Fusariam Clade fungi.</title>
        <authorList>
            <person name="Stajich J.E."/>
            <person name="Carrillo J."/>
            <person name="Kijimoto T."/>
            <person name="Eskalen A."/>
            <person name="O'Donnell K."/>
            <person name="Kasson M."/>
        </authorList>
    </citation>
    <scope>NUCLEOTIDE SEQUENCE [LARGE SCALE GENOMIC DNA]</scope>
    <source>
        <strain evidence="8">UCR3666</strain>
    </source>
</reference>
<comment type="caution">
    <text evidence="8">The sequence shown here is derived from an EMBL/GenBank/DDBJ whole genome shotgun (WGS) entry which is preliminary data.</text>
</comment>
<dbReference type="SMART" id="SM00382">
    <property type="entry name" value="AAA"/>
    <property type="match status" value="1"/>
</dbReference>
<keyword evidence="3" id="KW-0496">Mitochondrion</keyword>
<dbReference type="CDD" id="cd19481">
    <property type="entry name" value="RecA-like_protease"/>
    <property type="match status" value="1"/>
</dbReference>
<evidence type="ECO:0000256" key="6">
    <source>
        <dbReference type="SAM" id="MobiDB-lite"/>
    </source>
</evidence>
<dbReference type="Gene3D" id="3.40.50.300">
    <property type="entry name" value="P-loop containing nucleotide triphosphate hydrolases"/>
    <property type="match status" value="1"/>
</dbReference>
<dbReference type="InterPro" id="IPR041569">
    <property type="entry name" value="AAA_lid_3"/>
</dbReference>
<dbReference type="OrthoDB" id="39734at2759"/>
<dbReference type="InterPro" id="IPR015415">
    <property type="entry name" value="Spast_Vps4_C"/>
</dbReference>
<evidence type="ECO:0000259" key="7">
    <source>
        <dbReference type="SMART" id="SM00382"/>
    </source>
</evidence>
<proteinExistence type="predicted"/>
<feature type="region of interest" description="Disordered" evidence="6">
    <location>
        <begin position="44"/>
        <end position="63"/>
    </location>
</feature>
<keyword evidence="9" id="KW-1185">Reference proteome</keyword>
<dbReference type="InterPro" id="IPR051701">
    <property type="entry name" value="Mito_OM_Translocase_MSP1"/>
</dbReference>
<sequence length="760" mass="85494">MSDNKLQLPEWFLNHNITLKEDLDKLRPKIEVVDAEEAKAIKAQNEAGNYKAEGQPPGPTKSQISSETFSMFRDILASALARDSEGRLDSKQSFVIFETREIAVSIDFLDELVKALAKELGTSLISYGFEDLEDLGLEFDLQTPTDPSESKPDKKRDKKKDSDHFSLAKHWFSSSSETDTNVKKEAWEKTQRSYSTILDAILNNQAVDTTKDGESTEAPRNYQPESTGPVLIHVREASTMLSQQYGHRFLGRLCDAIQQRREKGQTIAVVMTVPEPNRVDCSCDHCMNGDRLQWKLVYNHTCATPSSLHEISPLNIDREDRCRHPDYMASVNVRRLKRILRQSMSHVFDLELLHPHADWKQLVCKEPGKCFGNGQWSWENIYQAFLQLKGRSYEKEKLDAADILLVLWRLGLHKHEKPAKKIEPVPRDEEDVGGVIDEEDSVEAQRQAWKDKLASLRQECNSAEQNLVDCVINPDEINSSYSQVIIDTELKETVLHLVSSAYLAPSTSSASLLSQARIKGILLYGPPGTGKTHLTRSIAKESGASMLCVDGASLLSKYVGEVEKNIKAAFTLASKLYPCILFIDEVDSLFYDRCMARRTWERSTVTQFLTQMDGLAQNDRAPCVIVATNRPDSLDNAFLRRLPQKIPIGLPDTKSRSEILGVLLEGEELEPLVNIDSLARETEGYSGSDLRSLCAEAALIWAIEHSKRGCVNGSSDDVGKMRLGVMHFAKALQRIRPSVSKKDLLALESFTKRFNPHFIP</sequence>
<dbReference type="Pfam" id="PF00004">
    <property type="entry name" value="AAA"/>
    <property type="match status" value="1"/>
</dbReference>
<dbReference type="InterPro" id="IPR027417">
    <property type="entry name" value="P-loop_NTPase"/>
</dbReference>
<evidence type="ECO:0000256" key="4">
    <source>
        <dbReference type="ARBA" id="ARBA00022840"/>
    </source>
</evidence>
<dbReference type="Proteomes" id="UP000277212">
    <property type="component" value="Unassembled WGS sequence"/>
</dbReference>
<dbReference type="InterPro" id="IPR003593">
    <property type="entry name" value="AAA+_ATPase"/>
</dbReference>
<evidence type="ECO:0000256" key="5">
    <source>
        <dbReference type="SAM" id="Coils"/>
    </source>
</evidence>
<accession>A0A3M2RSV8</accession>
<keyword evidence="5" id="KW-0175">Coiled coil</keyword>
<evidence type="ECO:0000313" key="8">
    <source>
        <dbReference type="EMBL" id="RMJ08401.1"/>
    </source>
</evidence>
<feature type="region of interest" description="Disordered" evidence="6">
    <location>
        <begin position="140"/>
        <end position="162"/>
    </location>
</feature>
<dbReference type="Pfam" id="PF17862">
    <property type="entry name" value="AAA_lid_3"/>
    <property type="match status" value="1"/>
</dbReference>
<dbReference type="PANTHER" id="PTHR45644">
    <property type="entry name" value="AAA ATPASE, PUTATIVE (AFU_ORTHOLOGUE AFUA_2G12920)-RELATED-RELATED"/>
    <property type="match status" value="1"/>
</dbReference>
<feature type="compositionally biased region" description="Basic and acidic residues" evidence="6">
    <location>
        <begin position="148"/>
        <end position="162"/>
    </location>
</feature>
<dbReference type="GO" id="GO:0005524">
    <property type="term" value="F:ATP binding"/>
    <property type="evidence" value="ECO:0007669"/>
    <property type="project" value="UniProtKB-KW"/>
</dbReference>
<evidence type="ECO:0000256" key="3">
    <source>
        <dbReference type="ARBA" id="ARBA00022787"/>
    </source>
</evidence>
<name>A0A3M2RSV8_9HYPO</name>
<evidence type="ECO:0000256" key="1">
    <source>
        <dbReference type="ARBA" id="ARBA00004572"/>
    </source>
</evidence>
<keyword evidence="3" id="KW-1000">Mitochondrion outer membrane</keyword>
<dbReference type="GO" id="GO:0005741">
    <property type="term" value="C:mitochondrial outer membrane"/>
    <property type="evidence" value="ECO:0007669"/>
    <property type="project" value="UniProtKB-SubCell"/>
</dbReference>
<dbReference type="STRING" id="2010991.A0A3M2RSV8"/>
<keyword evidence="3" id="KW-0472">Membrane</keyword>
<dbReference type="Pfam" id="PF09336">
    <property type="entry name" value="Vps4_C"/>
    <property type="match status" value="1"/>
</dbReference>
<feature type="coiled-coil region" evidence="5">
    <location>
        <begin position="439"/>
        <end position="473"/>
    </location>
</feature>
<dbReference type="Gene3D" id="1.10.8.60">
    <property type="match status" value="1"/>
</dbReference>